<evidence type="ECO:0000313" key="3">
    <source>
        <dbReference type="Proteomes" id="UP000586827"/>
    </source>
</evidence>
<reference evidence="2 3" key="1">
    <citation type="submission" date="2020-05" db="EMBL/GenBank/DDBJ databases">
        <title>MicrobeNet Type strains.</title>
        <authorList>
            <person name="Nicholson A.C."/>
        </authorList>
    </citation>
    <scope>NUCLEOTIDE SEQUENCE [LARGE SCALE GENOMIC DNA]</scope>
    <source>
        <strain evidence="2 3">JCM 3224</strain>
    </source>
</reference>
<name>A0A849BRP9_9NOCA</name>
<keyword evidence="1" id="KW-0472">Membrane</keyword>
<gene>
    <name evidence="2" type="ORF">HLB23_05310</name>
</gene>
<dbReference type="EMBL" id="JABELX010000001">
    <property type="protein sequence ID" value="NNH69293.1"/>
    <property type="molecule type" value="Genomic_DNA"/>
</dbReference>
<sequence length="135" mass="13917">MAFTQEVRETSIQQAVLALLSGFVSVWAVAGAVGLAGGGIDLGAVVVERLPYDSPVLAGLALALVVAVPMALTSVLAARGDRRAPALAIGSGGLLIVWIVVQVSTIRTVSWLQPLCVVLGLAVLVLGVIWRPRPE</sequence>
<accession>A0A849BRP9</accession>
<feature type="transmembrane region" description="Helical" evidence="1">
    <location>
        <begin position="84"/>
        <end position="105"/>
    </location>
</feature>
<keyword evidence="1" id="KW-0812">Transmembrane</keyword>
<evidence type="ECO:0000256" key="1">
    <source>
        <dbReference type="SAM" id="Phobius"/>
    </source>
</evidence>
<feature type="transmembrane region" description="Helical" evidence="1">
    <location>
        <begin position="15"/>
        <end position="36"/>
    </location>
</feature>
<dbReference type="RefSeq" id="WP_067525343.1">
    <property type="nucleotide sequence ID" value="NZ_JABELX010000001.1"/>
</dbReference>
<protein>
    <submittedName>
        <fullName evidence="2">Uncharacterized protein</fullName>
    </submittedName>
</protein>
<evidence type="ECO:0000313" key="2">
    <source>
        <dbReference type="EMBL" id="NNH69293.1"/>
    </source>
</evidence>
<keyword evidence="3" id="KW-1185">Reference proteome</keyword>
<feature type="transmembrane region" description="Helical" evidence="1">
    <location>
        <begin position="111"/>
        <end position="130"/>
    </location>
</feature>
<proteinExistence type="predicted"/>
<keyword evidence="1" id="KW-1133">Transmembrane helix</keyword>
<feature type="transmembrane region" description="Helical" evidence="1">
    <location>
        <begin position="56"/>
        <end position="77"/>
    </location>
</feature>
<dbReference type="AlphaFoldDB" id="A0A849BRP9"/>
<organism evidence="2 3">
    <name type="scientific">Nocardia uniformis</name>
    <dbReference type="NCBI Taxonomy" id="53432"/>
    <lineage>
        <taxon>Bacteria</taxon>
        <taxon>Bacillati</taxon>
        <taxon>Actinomycetota</taxon>
        <taxon>Actinomycetes</taxon>
        <taxon>Mycobacteriales</taxon>
        <taxon>Nocardiaceae</taxon>
        <taxon>Nocardia</taxon>
    </lineage>
</organism>
<dbReference type="Proteomes" id="UP000586827">
    <property type="component" value="Unassembled WGS sequence"/>
</dbReference>
<comment type="caution">
    <text evidence="2">The sequence shown here is derived from an EMBL/GenBank/DDBJ whole genome shotgun (WGS) entry which is preliminary data.</text>
</comment>